<comment type="caution">
    <text evidence="1">The sequence shown here is derived from an EMBL/GenBank/DDBJ whole genome shotgun (WGS) entry which is preliminary data.</text>
</comment>
<feature type="non-terminal residue" evidence="1">
    <location>
        <position position="1"/>
    </location>
</feature>
<evidence type="ECO:0000313" key="1">
    <source>
        <dbReference type="EMBL" id="KKM62401.1"/>
    </source>
</evidence>
<name>A0A0F9JJ97_9ZZZZ</name>
<proteinExistence type="predicted"/>
<dbReference type="EMBL" id="LAZR01011303">
    <property type="protein sequence ID" value="KKM62401.1"/>
    <property type="molecule type" value="Genomic_DNA"/>
</dbReference>
<dbReference type="AlphaFoldDB" id="A0A0F9JJ97"/>
<organism evidence="1">
    <name type="scientific">marine sediment metagenome</name>
    <dbReference type="NCBI Taxonomy" id="412755"/>
    <lineage>
        <taxon>unclassified sequences</taxon>
        <taxon>metagenomes</taxon>
        <taxon>ecological metagenomes</taxon>
    </lineage>
</organism>
<accession>A0A0F9JJ97</accession>
<gene>
    <name evidence="1" type="ORF">LCGC14_1522170</name>
</gene>
<reference evidence="1" key="1">
    <citation type="journal article" date="2015" name="Nature">
        <title>Complex archaea that bridge the gap between prokaryotes and eukaryotes.</title>
        <authorList>
            <person name="Spang A."/>
            <person name="Saw J.H."/>
            <person name="Jorgensen S.L."/>
            <person name="Zaremba-Niedzwiedzka K."/>
            <person name="Martijn J."/>
            <person name="Lind A.E."/>
            <person name="van Eijk R."/>
            <person name="Schleper C."/>
            <person name="Guy L."/>
            <person name="Ettema T.J."/>
        </authorList>
    </citation>
    <scope>NUCLEOTIDE SEQUENCE</scope>
</reference>
<sequence length="110" mass="12861">YKVYTRIKHVSRSGMMRAISAYVIIKNKPICLDWYIEKLTSFKRNKNHGGLTLSGCGMDMGFHLVYSFSSVLYPKGFRSSRRNRFNGMKPTDKGYNWDNDGGYRLDQTWM</sequence>
<protein>
    <submittedName>
        <fullName evidence="1">Uncharacterized protein</fullName>
    </submittedName>
</protein>